<evidence type="ECO:0000313" key="3">
    <source>
        <dbReference type="EMBL" id="GAX18550.1"/>
    </source>
</evidence>
<accession>A0A1Z5JWZ4</accession>
<evidence type="ECO:0000256" key="2">
    <source>
        <dbReference type="SAM" id="Phobius"/>
    </source>
</evidence>
<evidence type="ECO:0000256" key="1">
    <source>
        <dbReference type="SAM" id="MobiDB-lite"/>
    </source>
</evidence>
<sequence>MAAITEERAPETDDDSCDALSERFTALLNKNSAFRWRRCDPLLNITEAEATDLQWTTPLISRANWTILKVKCNALTQNDLKALLVWKGGQPWRSSLQFFATILLFSIVVGVFVISQLLLAASSILIWVVWKSMSLLIDWEEIYVTWCPLWFQNHVPRALKRSFDWIDAFLFAGRRFVGREWTEKDILWQQPIIALFSLAEQSPPKESWEKSILEAPPPALKHLGRRHSLEPRFVWTWMNRSRNDHDQENAKCFYGTSWSTAEHAVALHFCYLMLSDEQLDNDVSKTATCIEKGKQEQPTLQIFHEVQTRSSEVNTDSNEPQGNSEERTSFGRSQKDDLSKLVISQHQSDSTFVKFIDSPCQAEAFEVKVASPESGAGQQENQRSVPLAMMQLDELSQASKGSVRSEMSDVEADLPWIDVGAKIGMRFLNSAQAQRTAIPQENAELYNVGTTKRVGDEEGSTPGRKQLHKPIHSMWTSTMSVPLGSPLNEEKSDLPLDSSNLMLRSPHRTKHDNTAPFPQSAISSVEDPEEDRDAIEPTFTETIIMRDSSESKSAFSVDYVIQEDDTGVALLASENGDVEASQVKERSYPHVRRQPLSVGVKVAIPITPCQPGMKNRISSSKCQMGTVVHSQRIFVSNKISPCNISGTNAISVTCKLDRCFLRNGDFSELTFRVKDEWKDRYMPRHSKVPIGSCVSTSFGVGVLVGWRFEDDCHVVRCLWQRRGDGTAHAYMNRNAIHGMIEAAVGFEIGTNSGEGVVLACVQGGKTFESPRFLVALTDEGKRNGKVIDVSREDIMHCHGAQFIPVIEHIREAAIFQLQVDTYRAALREQRLEGNVADDDDDDDDDFEDEFVWDSWYKCVEIIWQSFLRAVDENKEFDEGLNEFVADIIDFLENLEGKEGGHIGDDAKDENIDDSDEVDTKAHLNPPDSRFWLVSEVFGDLFENDGGQEVELVDLDCQPCRQLQNEATNGRKKRYFERAFVVIKVLMRTVSIARAESVDFPRFRLSLSITYEFLIFCRTVLKVQQKNSVQSLEVWKRAWREIVTTFGPMKRRLERIGKAILHKMETQGRKAKMQLSKLVTLLLHDERLLVAIERGDWTRCVTQIESALLRATIIEEKSATFYRKTILFIVKHIQSVLTKDNEAANRNNAKFVLFLKAIQSLASPRRTLLKFLTRNDIMEFLERILVRTYYREDAVTRMLNIHASNFTSVRHLRMLKDFSVAGRIWIPLLDAADEECSYLVSHLPENSKEFMCPISSLFSLCVAQFHKINAGDLSKDWLEFLLEEDSARIIQDLDMKLILSLEAFSKDVREMLEVLPYYSSIDDDFLNLIDEVDLEQLMKDVSKAMDESDDLSQFLREKATIAIERFLNYLPKLSIPVERRDLGGELEGWILTCRGENGGDLTLSDVNIRRENLVCQVMGGESIFFPMFGDSEDANSMRDSIIPQEAYDPSAVYVEESILDEIRKLILQAQRHGCWKVGVGGIGQPASDRYIASVLQDLPISSVLNCGIELWRNLEIDDDELMEIAIRDVSYQIELHKDAVEHDELNHVGVTDSTLPLDNRKSTSNEPQKGMRPCRFNPRIDPTILFLDMKNLKLHLDNFFFRIEKKKNRTIFDPVFEGRGMVSLQNLSIRLRIECAKNRVDHYSNKGTNCSPVLHLRELHVTLEKIKLRIKDTGFGSDWVLNQAVHVFQEAITKVVEDNLKEQIEAQIRKTMDIANAYFVTNPQLFLNLLGISLDDLDDDNILWV</sequence>
<feature type="compositionally biased region" description="Polar residues" evidence="1">
    <location>
        <begin position="308"/>
        <end position="323"/>
    </location>
</feature>
<feature type="compositionally biased region" description="Basic and acidic residues" evidence="1">
    <location>
        <begin position="324"/>
        <end position="336"/>
    </location>
</feature>
<dbReference type="OrthoDB" id="161565at2759"/>
<protein>
    <submittedName>
        <fullName evidence="3">Uncharacterized protein</fullName>
    </submittedName>
</protein>
<dbReference type="InParanoid" id="A0A1Z5JWZ4"/>
<keyword evidence="4" id="KW-1185">Reference proteome</keyword>
<gene>
    <name evidence="3" type="ORF">FisN_10Hh249</name>
</gene>
<keyword evidence="2" id="KW-0812">Transmembrane</keyword>
<reference evidence="3 4" key="1">
    <citation type="journal article" date="2015" name="Plant Cell">
        <title>Oil accumulation by the oleaginous diatom Fistulifera solaris as revealed by the genome and transcriptome.</title>
        <authorList>
            <person name="Tanaka T."/>
            <person name="Maeda Y."/>
            <person name="Veluchamy A."/>
            <person name="Tanaka M."/>
            <person name="Abida H."/>
            <person name="Marechal E."/>
            <person name="Bowler C."/>
            <person name="Muto M."/>
            <person name="Sunaga Y."/>
            <person name="Tanaka M."/>
            <person name="Yoshino T."/>
            <person name="Taniguchi T."/>
            <person name="Fukuda Y."/>
            <person name="Nemoto M."/>
            <person name="Matsumoto M."/>
            <person name="Wong P.S."/>
            <person name="Aburatani S."/>
            <person name="Fujibuchi W."/>
        </authorList>
    </citation>
    <scope>NUCLEOTIDE SEQUENCE [LARGE SCALE GENOMIC DNA]</scope>
    <source>
        <strain evidence="3 4">JPCC DA0580</strain>
    </source>
</reference>
<dbReference type="EMBL" id="BDSP01000131">
    <property type="protein sequence ID" value="GAX18550.1"/>
    <property type="molecule type" value="Genomic_DNA"/>
</dbReference>
<keyword evidence="2" id="KW-1133">Transmembrane helix</keyword>
<evidence type="ECO:0000313" key="4">
    <source>
        <dbReference type="Proteomes" id="UP000198406"/>
    </source>
</evidence>
<comment type="caution">
    <text evidence="3">The sequence shown here is derived from an EMBL/GenBank/DDBJ whole genome shotgun (WGS) entry which is preliminary data.</text>
</comment>
<feature type="transmembrane region" description="Helical" evidence="2">
    <location>
        <begin position="102"/>
        <end position="130"/>
    </location>
</feature>
<feature type="region of interest" description="Disordered" evidence="1">
    <location>
        <begin position="305"/>
        <end position="336"/>
    </location>
</feature>
<dbReference type="Proteomes" id="UP000198406">
    <property type="component" value="Unassembled WGS sequence"/>
</dbReference>
<name>A0A1Z5JWZ4_FISSO</name>
<feature type="region of interest" description="Disordered" evidence="1">
    <location>
        <begin position="504"/>
        <end position="532"/>
    </location>
</feature>
<keyword evidence="2" id="KW-0472">Membrane</keyword>
<proteinExistence type="predicted"/>
<organism evidence="3 4">
    <name type="scientific">Fistulifera solaris</name>
    <name type="common">Oleaginous diatom</name>
    <dbReference type="NCBI Taxonomy" id="1519565"/>
    <lineage>
        <taxon>Eukaryota</taxon>
        <taxon>Sar</taxon>
        <taxon>Stramenopiles</taxon>
        <taxon>Ochrophyta</taxon>
        <taxon>Bacillariophyta</taxon>
        <taxon>Bacillariophyceae</taxon>
        <taxon>Bacillariophycidae</taxon>
        <taxon>Naviculales</taxon>
        <taxon>Naviculaceae</taxon>
        <taxon>Fistulifera</taxon>
    </lineage>
</organism>